<name>A0A382LVL0_9ZZZZ</name>
<proteinExistence type="predicted"/>
<dbReference type="AlphaFoldDB" id="A0A382LVL0"/>
<evidence type="ECO:0000313" key="1">
    <source>
        <dbReference type="EMBL" id="SVC39755.1"/>
    </source>
</evidence>
<reference evidence="1" key="1">
    <citation type="submission" date="2018-05" db="EMBL/GenBank/DDBJ databases">
        <authorList>
            <person name="Lanie J.A."/>
            <person name="Ng W.-L."/>
            <person name="Kazmierczak K.M."/>
            <person name="Andrzejewski T.M."/>
            <person name="Davidsen T.M."/>
            <person name="Wayne K.J."/>
            <person name="Tettelin H."/>
            <person name="Glass J.I."/>
            <person name="Rusch D."/>
            <person name="Podicherti R."/>
            <person name="Tsui H.-C.T."/>
            <person name="Winkler M.E."/>
        </authorList>
    </citation>
    <scope>NUCLEOTIDE SEQUENCE</scope>
</reference>
<accession>A0A382LVL0</accession>
<organism evidence="1">
    <name type="scientific">marine metagenome</name>
    <dbReference type="NCBI Taxonomy" id="408172"/>
    <lineage>
        <taxon>unclassified sequences</taxon>
        <taxon>metagenomes</taxon>
        <taxon>ecological metagenomes</taxon>
    </lineage>
</organism>
<dbReference type="PROSITE" id="PS51257">
    <property type="entry name" value="PROKAR_LIPOPROTEIN"/>
    <property type="match status" value="1"/>
</dbReference>
<dbReference type="EMBL" id="UINC01089021">
    <property type="protein sequence ID" value="SVC39755.1"/>
    <property type="molecule type" value="Genomic_DNA"/>
</dbReference>
<evidence type="ECO:0008006" key="2">
    <source>
        <dbReference type="Google" id="ProtNLM"/>
    </source>
</evidence>
<sequence>MKTIWLKGTAAFAFLFALGCATAPPAHDTAAQIQSAASLANAIAFHTNALPAEATPASDTLPLSAAIERALRQSPEVQVALANVRTAQADAHQTRLFSNPVLDIAFKFSGRNDPVTTFGPGGFSVNNRRVGDTF</sequence>
<protein>
    <recommendedName>
        <fullName evidence="2">TolC family protein</fullName>
    </recommendedName>
</protein>
<gene>
    <name evidence="1" type="ORF">METZ01_LOCUS292609</name>
</gene>
<dbReference type="SUPFAM" id="SSF56954">
    <property type="entry name" value="Outer membrane efflux proteins (OEP)"/>
    <property type="match status" value="1"/>
</dbReference>
<feature type="non-terminal residue" evidence="1">
    <location>
        <position position="134"/>
    </location>
</feature>
<dbReference type="Gene3D" id="1.20.1600.10">
    <property type="entry name" value="Outer membrane efflux proteins (OEP)"/>
    <property type="match status" value="1"/>
</dbReference>